<gene>
    <name evidence="2" type="ORF">H920_03510</name>
</gene>
<evidence type="ECO:0000313" key="3">
    <source>
        <dbReference type="Proteomes" id="UP000028990"/>
    </source>
</evidence>
<evidence type="ECO:0000313" key="2">
    <source>
        <dbReference type="EMBL" id="KFO35112.1"/>
    </source>
</evidence>
<keyword evidence="3" id="KW-1185">Reference proteome</keyword>
<accession>A0A091DVJ6</accession>
<sequence>MKAAKNICKDPENEVERTKSSTRLELTKEEIQGEEELRADQQPETSRRVRIRKRMEITYLTQKAHSHDHAAPVSLELKASLGPVISGSDRMPQSAISAFGAY</sequence>
<organism evidence="2 3">
    <name type="scientific">Fukomys damarensis</name>
    <name type="common">Damaraland mole rat</name>
    <name type="synonym">Cryptomys damarensis</name>
    <dbReference type="NCBI Taxonomy" id="885580"/>
    <lineage>
        <taxon>Eukaryota</taxon>
        <taxon>Metazoa</taxon>
        <taxon>Chordata</taxon>
        <taxon>Craniata</taxon>
        <taxon>Vertebrata</taxon>
        <taxon>Euteleostomi</taxon>
        <taxon>Mammalia</taxon>
        <taxon>Eutheria</taxon>
        <taxon>Euarchontoglires</taxon>
        <taxon>Glires</taxon>
        <taxon>Rodentia</taxon>
        <taxon>Hystricomorpha</taxon>
        <taxon>Bathyergidae</taxon>
        <taxon>Fukomys</taxon>
    </lineage>
</organism>
<protein>
    <submittedName>
        <fullName evidence="2">Uncharacterized protein</fullName>
    </submittedName>
</protein>
<dbReference type="EMBL" id="KN121889">
    <property type="protein sequence ID" value="KFO35112.1"/>
    <property type="molecule type" value="Genomic_DNA"/>
</dbReference>
<name>A0A091DVJ6_FUKDA</name>
<dbReference type="AlphaFoldDB" id="A0A091DVJ6"/>
<feature type="compositionally biased region" description="Basic and acidic residues" evidence="1">
    <location>
        <begin position="25"/>
        <end position="47"/>
    </location>
</feature>
<dbReference type="Proteomes" id="UP000028990">
    <property type="component" value="Unassembled WGS sequence"/>
</dbReference>
<reference evidence="2 3" key="1">
    <citation type="submission" date="2013-11" db="EMBL/GenBank/DDBJ databases">
        <title>The Damaraland mole rat (Fukomys damarensis) genome and evolution of African mole rats.</title>
        <authorList>
            <person name="Gladyshev V.N."/>
            <person name="Fang X."/>
        </authorList>
    </citation>
    <scope>NUCLEOTIDE SEQUENCE [LARGE SCALE GENOMIC DNA]</scope>
    <source>
        <tissue evidence="2">Liver</tissue>
    </source>
</reference>
<feature type="region of interest" description="Disordered" evidence="1">
    <location>
        <begin position="1"/>
        <end position="47"/>
    </location>
</feature>
<proteinExistence type="predicted"/>
<evidence type="ECO:0000256" key="1">
    <source>
        <dbReference type="SAM" id="MobiDB-lite"/>
    </source>
</evidence>
<feature type="compositionally biased region" description="Basic and acidic residues" evidence="1">
    <location>
        <begin position="7"/>
        <end position="19"/>
    </location>
</feature>